<dbReference type="Pfam" id="PF03860">
    <property type="entry name" value="Csp"/>
    <property type="match status" value="1"/>
</dbReference>
<sequence>MNTEQMMTCIRECLECMKKCNQCYDAYLQEDEVNPMTACIRLTRDCADVCVLADQFMTRNSEHMKEACVLGANICTRCAEECRNHAYEHCQACAAACGACAKKCRAMAAA</sequence>
<name>A0AAP9DZ40_PANTH</name>
<evidence type="ECO:0000313" key="2">
    <source>
        <dbReference type="EMBL" id="QDM46871.1"/>
    </source>
</evidence>
<dbReference type="Proteomes" id="UP001209276">
    <property type="component" value="Unassembled WGS sequence"/>
</dbReference>
<protein>
    <submittedName>
        <fullName evidence="2">Four-helix bundle copper-binding protein</fullName>
    </submittedName>
</protein>
<dbReference type="EMBL" id="JAMDMM010000023">
    <property type="protein sequence ID" value="MCY9607986.1"/>
    <property type="molecule type" value="Genomic_DNA"/>
</dbReference>
<keyword evidence="4" id="KW-1185">Reference proteome</keyword>
<dbReference type="GeneID" id="76999804"/>
<dbReference type="AlphaFoldDB" id="A0AAP9DZ40"/>
<reference evidence="2 3" key="1">
    <citation type="submission" date="2019-07" db="EMBL/GenBank/DDBJ databases">
        <title>Paenibacillus thiaminolyticus NRRL B-4156.</title>
        <authorList>
            <person name="Hehnly C."/>
            <person name="Zhang L."/>
        </authorList>
    </citation>
    <scope>NUCLEOTIDE SEQUENCE [LARGE SCALE GENOMIC DNA]</scope>
    <source>
        <strain evidence="2 3">NRRL B-4156</strain>
    </source>
</reference>
<dbReference type="PANTHER" id="PTHR37310">
    <property type="entry name" value="CYTOPLASMIC PROTEIN-RELATED"/>
    <property type="match status" value="1"/>
</dbReference>
<evidence type="ECO:0000313" key="4">
    <source>
        <dbReference type="Proteomes" id="UP001209276"/>
    </source>
</evidence>
<dbReference type="InterPro" id="IPR005560">
    <property type="entry name" value="Csp_YhjQ"/>
</dbReference>
<reference evidence="1 4" key="2">
    <citation type="submission" date="2022-05" db="EMBL/GenBank/DDBJ databases">
        <title>Genome Sequencing of Bee-Associated Microbes.</title>
        <authorList>
            <person name="Dunlap C."/>
        </authorList>
    </citation>
    <scope>NUCLEOTIDE SEQUENCE [LARGE SCALE GENOMIC DNA]</scope>
    <source>
        <strain evidence="1 4">NRRL B-14613</strain>
    </source>
</reference>
<gene>
    <name evidence="2" type="ORF">FLT43_27975</name>
    <name evidence="1" type="ORF">M5W83_12620</name>
</gene>
<dbReference type="EMBL" id="CP041405">
    <property type="protein sequence ID" value="QDM46871.1"/>
    <property type="molecule type" value="Genomic_DNA"/>
</dbReference>
<dbReference type="InterPro" id="IPR044543">
    <property type="entry name" value="YHJQ-like"/>
</dbReference>
<dbReference type="Gene3D" id="1.20.1270.360">
    <property type="match status" value="1"/>
</dbReference>
<dbReference type="CDD" id="cd08026">
    <property type="entry name" value="DUF326"/>
    <property type="match status" value="1"/>
</dbReference>
<proteinExistence type="predicted"/>
<dbReference type="PANTHER" id="PTHR37310:SF1">
    <property type="entry name" value="CYTOPLASMIC PROTEIN"/>
    <property type="match status" value="1"/>
</dbReference>
<accession>A0AAP9DZ40</accession>
<evidence type="ECO:0000313" key="3">
    <source>
        <dbReference type="Proteomes" id="UP000315377"/>
    </source>
</evidence>
<organism evidence="2 3">
    <name type="scientific">Paenibacillus thiaminolyticus</name>
    <name type="common">Bacillus thiaminolyticus</name>
    <dbReference type="NCBI Taxonomy" id="49283"/>
    <lineage>
        <taxon>Bacteria</taxon>
        <taxon>Bacillati</taxon>
        <taxon>Bacillota</taxon>
        <taxon>Bacilli</taxon>
        <taxon>Bacillales</taxon>
        <taxon>Paenibacillaceae</taxon>
        <taxon>Paenibacillus</taxon>
    </lineage>
</organism>
<evidence type="ECO:0000313" key="1">
    <source>
        <dbReference type="EMBL" id="MCY9607986.1"/>
    </source>
</evidence>
<dbReference type="Proteomes" id="UP000315377">
    <property type="component" value="Chromosome"/>
</dbReference>
<dbReference type="RefSeq" id="WP_087441336.1">
    <property type="nucleotide sequence ID" value="NZ_CABMNB010000019.1"/>
</dbReference>